<dbReference type="PANTHER" id="PTHR47487:SF12">
    <property type="entry name" value="GLUTENIN, HIGH MOLECULAR WEIGHT SUBUNIT DX5-LIKE"/>
    <property type="match status" value="1"/>
</dbReference>
<dbReference type="InterPro" id="IPR003604">
    <property type="entry name" value="Matrin/U1-like-C_Znf_C2H2"/>
</dbReference>
<dbReference type="OrthoDB" id="434647at2759"/>
<dbReference type="GO" id="GO:0003676">
    <property type="term" value="F:nucleic acid binding"/>
    <property type="evidence" value="ECO:0007669"/>
    <property type="project" value="InterPro"/>
</dbReference>
<feature type="compositionally biased region" description="Basic and acidic residues" evidence="1">
    <location>
        <begin position="262"/>
        <end position="276"/>
    </location>
</feature>
<evidence type="ECO:0000313" key="3">
    <source>
        <dbReference type="EMBL" id="KAI5077617.1"/>
    </source>
</evidence>
<feature type="region of interest" description="Disordered" evidence="1">
    <location>
        <begin position="243"/>
        <end position="328"/>
    </location>
</feature>
<accession>A0A9D4ZKX7</accession>
<dbReference type="Proteomes" id="UP000886520">
    <property type="component" value="Chromosome 7"/>
</dbReference>
<reference evidence="3" key="1">
    <citation type="submission" date="2021-01" db="EMBL/GenBank/DDBJ databases">
        <title>Adiantum capillus-veneris genome.</title>
        <authorList>
            <person name="Fang Y."/>
            <person name="Liao Q."/>
        </authorList>
    </citation>
    <scope>NUCLEOTIDE SEQUENCE</scope>
    <source>
        <strain evidence="3">H3</strain>
        <tissue evidence="3">Leaf</tissue>
    </source>
</reference>
<dbReference type="EMBL" id="JABFUD020000007">
    <property type="protein sequence ID" value="KAI5077617.1"/>
    <property type="molecule type" value="Genomic_DNA"/>
</dbReference>
<feature type="domain" description="C2H2-type" evidence="2">
    <location>
        <begin position="445"/>
        <end position="467"/>
    </location>
</feature>
<dbReference type="SMART" id="SM00451">
    <property type="entry name" value="ZnF_U1"/>
    <property type="match status" value="2"/>
</dbReference>
<evidence type="ECO:0000256" key="1">
    <source>
        <dbReference type="SAM" id="MobiDB-lite"/>
    </source>
</evidence>
<dbReference type="Pfam" id="PF12874">
    <property type="entry name" value="zf-met"/>
    <property type="match status" value="1"/>
</dbReference>
<dbReference type="InterPro" id="IPR036236">
    <property type="entry name" value="Znf_C2H2_sf"/>
</dbReference>
<dbReference type="Gene3D" id="3.30.160.60">
    <property type="entry name" value="Classic Zinc Finger"/>
    <property type="match status" value="2"/>
</dbReference>
<comment type="caution">
    <text evidence="3">The sequence shown here is derived from an EMBL/GenBank/DDBJ whole genome shotgun (WGS) entry which is preliminary data.</text>
</comment>
<dbReference type="InterPro" id="IPR013087">
    <property type="entry name" value="Znf_C2H2_type"/>
</dbReference>
<feature type="region of interest" description="Disordered" evidence="1">
    <location>
        <begin position="352"/>
        <end position="441"/>
    </location>
</feature>
<organism evidence="3 4">
    <name type="scientific">Adiantum capillus-veneris</name>
    <name type="common">Maidenhair fern</name>
    <dbReference type="NCBI Taxonomy" id="13818"/>
    <lineage>
        <taxon>Eukaryota</taxon>
        <taxon>Viridiplantae</taxon>
        <taxon>Streptophyta</taxon>
        <taxon>Embryophyta</taxon>
        <taxon>Tracheophyta</taxon>
        <taxon>Polypodiopsida</taxon>
        <taxon>Polypodiidae</taxon>
        <taxon>Polypodiales</taxon>
        <taxon>Pteridineae</taxon>
        <taxon>Pteridaceae</taxon>
        <taxon>Vittarioideae</taxon>
        <taxon>Adiantum</taxon>
    </lineage>
</organism>
<feature type="compositionally biased region" description="Polar residues" evidence="1">
    <location>
        <begin position="399"/>
        <end position="422"/>
    </location>
</feature>
<keyword evidence="4" id="KW-1185">Reference proteome</keyword>
<gene>
    <name evidence="3" type="ORF">GOP47_0007441</name>
</gene>
<dbReference type="PANTHER" id="PTHR47487">
    <property type="entry name" value="OS06G0651300 PROTEIN-RELATED"/>
    <property type="match status" value="1"/>
</dbReference>
<feature type="compositionally biased region" description="Basic and acidic residues" evidence="1">
    <location>
        <begin position="358"/>
        <end position="378"/>
    </location>
</feature>
<name>A0A9D4ZKX7_ADICA</name>
<feature type="compositionally biased region" description="Basic and acidic residues" evidence="1">
    <location>
        <begin position="387"/>
        <end position="398"/>
    </location>
</feature>
<protein>
    <recommendedName>
        <fullName evidence="2">C2H2-type domain-containing protein</fullName>
    </recommendedName>
</protein>
<evidence type="ECO:0000259" key="2">
    <source>
        <dbReference type="PROSITE" id="PS00028"/>
    </source>
</evidence>
<sequence>MDSSRALLETARELYGRMQAPSMALSSSLLSGQSYYTVESLEGASALPPLKPSFAAADREFLLRLDAHKRALAAERESLDAEKRLLAADREALVRSDPRLADLLPPVPGVDARTRLDGLPAVDASRRLLVDELHALDSRSRLHGLDVRPNDDVLDSRFRIHGLDVRSHDPLWQGLDDRARSLGSSGGLAFGAQVQRSLPEVTRTRELSAGARSGAASFLSSENYLHGRRDIADGRTSAMPMEFSRSRRDIVSRPSTSSFKPLSERPFHYGKQERAALRPPVEAARKQDKSVTSVKTPPAYSKTKPPAEKGDANKKAPPVKALIKPPPEQSEGWCALCKIDCHNIKTLNHHLGGRRHKAMAEGKSAKSSETSADGKADGKPNPAANKQADRKRASDAKPETSQNAKRQKTSTVAVANGAPTNTPDKKEKANKMPVVKGGKDNPLACEVCNISVTGQKNLEFHLKGKRHAARLKELATNS</sequence>
<feature type="compositionally biased region" description="Basic and acidic residues" evidence="1">
    <location>
        <begin position="305"/>
        <end position="314"/>
    </location>
</feature>
<evidence type="ECO:0000313" key="4">
    <source>
        <dbReference type="Proteomes" id="UP000886520"/>
    </source>
</evidence>
<dbReference type="PROSITE" id="PS00028">
    <property type="entry name" value="ZINC_FINGER_C2H2_1"/>
    <property type="match status" value="1"/>
</dbReference>
<proteinExistence type="predicted"/>
<dbReference type="SUPFAM" id="SSF57667">
    <property type="entry name" value="beta-beta-alpha zinc fingers"/>
    <property type="match status" value="2"/>
</dbReference>
<dbReference type="GO" id="GO:0008270">
    <property type="term" value="F:zinc ion binding"/>
    <property type="evidence" value="ECO:0007669"/>
    <property type="project" value="InterPro"/>
</dbReference>
<dbReference type="AlphaFoldDB" id="A0A9D4ZKX7"/>